<dbReference type="Proteomes" id="UP000886523">
    <property type="component" value="Unassembled WGS sequence"/>
</dbReference>
<evidence type="ECO:0000313" key="1">
    <source>
        <dbReference type="EMBL" id="KAF9514584.1"/>
    </source>
</evidence>
<gene>
    <name evidence="1" type="ORF">BS47DRAFT_863398</name>
</gene>
<dbReference type="EMBL" id="MU128959">
    <property type="protein sequence ID" value="KAF9514584.1"/>
    <property type="molecule type" value="Genomic_DNA"/>
</dbReference>
<sequence length="111" mass="12789">MVSTLGYNGLRGLLHPILGTESCQSCYTKGKPGVAEGYDSSDILKLQRDLRQAKQVAEKHKVVKKWKKHFSVRAALRRSIAYWMQEHETFADEAGILENRKYQIIRRNGRK</sequence>
<name>A0A9P6DX93_9AGAM</name>
<comment type="caution">
    <text evidence="1">The sequence shown here is derived from an EMBL/GenBank/DDBJ whole genome shotgun (WGS) entry which is preliminary data.</text>
</comment>
<keyword evidence="2" id="KW-1185">Reference proteome</keyword>
<protein>
    <submittedName>
        <fullName evidence="1">Uncharacterized protein</fullName>
    </submittedName>
</protein>
<proteinExistence type="predicted"/>
<accession>A0A9P6DX93</accession>
<evidence type="ECO:0000313" key="2">
    <source>
        <dbReference type="Proteomes" id="UP000886523"/>
    </source>
</evidence>
<dbReference type="AlphaFoldDB" id="A0A9P6DX93"/>
<organism evidence="1 2">
    <name type="scientific">Hydnum rufescens UP504</name>
    <dbReference type="NCBI Taxonomy" id="1448309"/>
    <lineage>
        <taxon>Eukaryota</taxon>
        <taxon>Fungi</taxon>
        <taxon>Dikarya</taxon>
        <taxon>Basidiomycota</taxon>
        <taxon>Agaricomycotina</taxon>
        <taxon>Agaricomycetes</taxon>
        <taxon>Cantharellales</taxon>
        <taxon>Hydnaceae</taxon>
        <taxon>Hydnum</taxon>
    </lineage>
</organism>
<reference evidence="1" key="1">
    <citation type="journal article" date="2020" name="Nat. Commun.">
        <title>Large-scale genome sequencing of mycorrhizal fungi provides insights into the early evolution of symbiotic traits.</title>
        <authorList>
            <person name="Miyauchi S."/>
            <person name="Kiss E."/>
            <person name="Kuo A."/>
            <person name="Drula E."/>
            <person name="Kohler A."/>
            <person name="Sanchez-Garcia M."/>
            <person name="Morin E."/>
            <person name="Andreopoulos B."/>
            <person name="Barry K.W."/>
            <person name="Bonito G."/>
            <person name="Buee M."/>
            <person name="Carver A."/>
            <person name="Chen C."/>
            <person name="Cichocki N."/>
            <person name="Clum A."/>
            <person name="Culley D."/>
            <person name="Crous P.W."/>
            <person name="Fauchery L."/>
            <person name="Girlanda M."/>
            <person name="Hayes R.D."/>
            <person name="Keri Z."/>
            <person name="LaButti K."/>
            <person name="Lipzen A."/>
            <person name="Lombard V."/>
            <person name="Magnuson J."/>
            <person name="Maillard F."/>
            <person name="Murat C."/>
            <person name="Nolan M."/>
            <person name="Ohm R.A."/>
            <person name="Pangilinan J."/>
            <person name="Pereira M.F."/>
            <person name="Perotto S."/>
            <person name="Peter M."/>
            <person name="Pfister S."/>
            <person name="Riley R."/>
            <person name="Sitrit Y."/>
            <person name="Stielow J.B."/>
            <person name="Szollosi G."/>
            <person name="Zifcakova L."/>
            <person name="Stursova M."/>
            <person name="Spatafora J.W."/>
            <person name="Tedersoo L."/>
            <person name="Vaario L.M."/>
            <person name="Yamada A."/>
            <person name="Yan M."/>
            <person name="Wang P."/>
            <person name="Xu J."/>
            <person name="Bruns T."/>
            <person name="Baldrian P."/>
            <person name="Vilgalys R."/>
            <person name="Dunand C."/>
            <person name="Henrissat B."/>
            <person name="Grigoriev I.V."/>
            <person name="Hibbett D."/>
            <person name="Nagy L.G."/>
            <person name="Martin F.M."/>
        </authorList>
    </citation>
    <scope>NUCLEOTIDE SEQUENCE</scope>
    <source>
        <strain evidence="1">UP504</strain>
    </source>
</reference>